<keyword evidence="3" id="KW-1185">Reference proteome</keyword>
<gene>
    <name evidence="2" type="ORF">BJX63DRAFT_415732</name>
</gene>
<keyword evidence="1" id="KW-0812">Transmembrane</keyword>
<dbReference type="Proteomes" id="UP001610334">
    <property type="component" value="Unassembled WGS sequence"/>
</dbReference>
<feature type="transmembrane region" description="Helical" evidence="1">
    <location>
        <begin position="41"/>
        <end position="62"/>
    </location>
</feature>
<keyword evidence="1" id="KW-0472">Membrane</keyword>
<proteinExistence type="predicted"/>
<protein>
    <submittedName>
        <fullName evidence="2">Uncharacterized protein</fullName>
    </submittedName>
</protein>
<reference evidence="2 3" key="1">
    <citation type="submission" date="2024-07" db="EMBL/GenBank/DDBJ databases">
        <title>Section-level genome sequencing and comparative genomics of Aspergillus sections Usti and Cavernicolus.</title>
        <authorList>
            <consortium name="Lawrence Berkeley National Laboratory"/>
            <person name="Nybo J.L."/>
            <person name="Vesth T.C."/>
            <person name="Theobald S."/>
            <person name="Frisvad J.C."/>
            <person name="Larsen T.O."/>
            <person name="Kjaerboelling I."/>
            <person name="Rothschild-Mancinelli K."/>
            <person name="Lyhne E.K."/>
            <person name="Kogle M.E."/>
            <person name="Barry K."/>
            <person name="Clum A."/>
            <person name="Na H."/>
            <person name="Ledsgaard L."/>
            <person name="Lin J."/>
            <person name="Lipzen A."/>
            <person name="Kuo A."/>
            <person name="Riley R."/>
            <person name="Mondo S."/>
            <person name="Labutti K."/>
            <person name="Haridas S."/>
            <person name="Pangalinan J."/>
            <person name="Salamov A.A."/>
            <person name="Simmons B.A."/>
            <person name="Magnuson J.K."/>
            <person name="Chen J."/>
            <person name="Drula E."/>
            <person name="Henrissat B."/>
            <person name="Wiebenga A."/>
            <person name="Lubbers R.J."/>
            <person name="Gomes A.C."/>
            <person name="Makela M.R."/>
            <person name="Stajich J."/>
            <person name="Grigoriev I.V."/>
            <person name="Mortensen U.H."/>
            <person name="De Vries R.P."/>
            <person name="Baker S.E."/>
            <person name="Andersen M.R."/>
        </authorList>
    </citation>
    <scope>NUCLEOTIDE SEQUENCE [LARGE SCALE GENOMIC DNA]</scope>
    <source>
        <strain evidence="2 3">CBS 588.65</strain>
    </source>
</reference>
<organism evidence="2 3">
    <name type="scientific">Aspergillus granulosus</name>
    <dbReference type="NCBI Taxonomy" id="176169"/>
    <lineage>
        <taxon>Eukaryota</taxon>
        <taxon>Fungi</taxon>
        <taxon>Dikarya</taxon>
        <taxon>Ascomycota</taxon>
        <taxon>Pezizomycotina</taxon>
        <taxon>Eurotiomycetes</taxon>
        <taxon>Eurotiomycetidae</taxon>
        <taxon>Eurotiales</taxon>
        <taxon>Aspergillaceae</taxon>
        <taxon>Aspergillus</taxon>
        <taxon>Aspergillus subgen. Nidulantes</taxon>
    </lineage>
</organism>
<evidence type="ECO:0000256" key="1">
    <source>
        <dbReference type="SAM" id="Phobius"/>
    </source>
</evidence>
<evidence type="ECO:0000313" key="2">
    <source>
        <dbReference type="EMBL" id="KAL2802174.1"/>
    </source>
</evidence>
<keyword evidence="1" id="KW-1133">Transmembrane helix</keyword>
<dbReference type="EMBL" id="JBFXLT010000203">
    <property type="protein sequence ID" value="KAL2802174.1"/>
    <property type="molecule type" value="Genomic_DNA"/>
</dbReference>
<name>A0ABR4GSX4_9EURO</name>
<comment type="caution">
    <text evidence="2">The sequence shown here is derived from an EMBL/GenBank/DDBJ whole genome shotgun (WGS) entry which is preliminary data.</text>
</comment>
<accession>A0ABR4GSX4</accession>
<sequence>MIPVYLVGKTFNSNIGWTPQQRAAFSYEEIHQMQITTKLVIAGWFAYVGVLWSLKGAVLIYYHRIMYACKSSVSWPDGFSLLETVGAVSHSKRSSELRPSIAV</sequence>
<evidence type="ECO:0000313" key="3">
    <source>
        <dbReference type="Proteomes" id="UP001610334"/>
    </source>
</evidence>